<feature type="non-terminal residue" evidence="2">
    <location>
        <position position="1"/>
    </location>
</feature>
<dbReference type="SUPFAM" id="SSF51556">
    <property type="entry name" value="Metallo-dependent hydrolases"/>
    <property type="match status" value="1"/>
</dbReference>
<protein>
    <submittedName>
        <fullName evidence="2">Amidohydrolase</fullName>
    </submittedName>
</protein>
<dbReference type="InterPro" id="IPR013108">
    <property type="entry name" value="Amidohydro_3"/>
</dbReference>
<feature type="non-terminal residue" evidence="2">
    <location>
        <position position="187"/>
    </location>
</feature>
<evidence type="ECO:0000259" key="1">
    <source>
        <dbReference type="Pfam" id="PF07969"/>
    </source>
</evidence>
<dbReference type="EMBL" id="LJCR01003550">
    <property type="protein sequence ID" value="KPV46545.1"/>
    <property type="molecule type" value="Genomic_DNA"/>
</dbReference>
<sequence length="187" mass="19843">SYGMAGVHIPPGLTAGDGAQVLRDMQSLRAAGELRLRSLVHIGLDTLDEALRMGLRSALGDRWLRLGGVKMFADGSLGSETAEMLVHYEGRRHFGTATLETDVLNDAVARALAGGIAVTIHAIGDAANRRVLDAIELAQMAGGPAPALPNRIEHCQILHPRDIPRFAQLGVVASMQPIHATADMEMA</sequence>
<dbReference type="PANTHER" id="PTHR22642">
    <property type="entry name" value="IMIDAZOLONEPROPIONASE"/>
    <property type="match status" value="1"/>
</dbReference>
<keyword evidence="3" id="KW-1185">Reference proteome</keyword>
<evidence type="ECO:0000313" key="2">
    <source>
        <dbReference type="EMBL" id="KPV46545.1"/>
    </source>
</evidence>
<proteinExistence type="predicted"/>
<dbReference type="AlphaFoldDB" id="A0A0P9F4D4"/>
<evidence type="ECO:0000313" key="3">
    <source>
        <dbReference type="Proteomes" id="UP000050509"/>
    </source>
</evidence>
<dbReference type="PANTHER" id="PTHR22642:SF2">
    <property type="entry name" value="PROTEIN LONG AFTER FAR-RED 3"/>
    <property type="match status" value="1"/>
</dbReference>
<dbReference type="Proteomes" id="UP000050509">
    <property type="component" value="Unassembled WGS sequence"/>
</dbReference>
<accession>A0A0P9F4D4</accession>
<gene>
    <name evidence="2" type="ORF">SE17_43215</name>
</gene>
<feature type="domain" description="Amidohydrolase 3" evidence="1">
    <location>
        <begin position="18"/>
        <end position="185"/>
    </location>
</feature>
<organism evidence="2 3">
    <name type="scientific">Kouleothrix aurantiaca</name>
    <dbReference type="NCBI Taxonomy" id="186479"/>
    <lineage>
        <taxon>Bacteria</taxon>
        <taxon>Bacillati</taxon>
        <taxon>Chloroflexota</taxon>
        <taxon>Chloroflexia</taxon>
        <taxon>Chloroflexales</taxon>
        <taxon>Roseiflexineae</taxon>
        <taxon>Roseiflexaceae</taxon>
        <taxon>Kouleothrix</taxon>
    </lineage>
</organism>
<dbReference type="GO" id="GO:0016787">
    <property type="term" value="F:hydrolase activity"/>
    <property type="evidence" value="ECO:0007669"/>
    <property type="project" value="UniProtKB-KW"/>
</dbReference>
<dbReference type="Pfam" id="PF07969">
    <property type="entry name" value="Amidohydro_3"/>
    <property type="match status" value="1"/>
</dbReference>
<name>A0A0P9F4D4_9CHLR</name>
<dbReference type="Gene3D" id="3.20.20.140">
    <property type="entry name" value="Metal-dependent hydrolases"/>
    <property type="match status" value="1"/>
</dbReference>
<keyword evidence="2" id="KW-0378">Hydrolase</keyword>
<dbReference type="InterPro" id="IPR032466">
    <property type="entry name" value="Metal_Hydrolase"/>
</dbReference>
<reference evidence="2 3" key="1">
    <citation type="submission" date="2015-09" db="EMBL/GenBank/DDBJ databases">
        <title>Draft genome sequence of Kouleothrix aurantiaca JCM 19913.</title>
        <authorList>
            <person name="Hemp J."/>
        </authorList>
    </citation>
    <scope>NUCLEOTIDE SEQUENCE [LARGE SCALE GENOMIC DNA]</scope>
    <source>
        <strain evidence="2 3">COM-B</strain>
    </source>
</reference>
<comment type="caution">
    <text evidence="2">The sequence shown here is derived from an EMBL/GenBank/DDBJ whole genome shotgun (WGS) entry which is preliminary data.</text>
</comment>